<organism evidence="3 4">
    <name type="scientific">Aquirufa nivalisilvae</name>
    <dbReference type="NCBI Taxonomy" id="2516557"/>
    <lineage>
        <taxon>Bacteria</taxon>
        <taxon>Pseudomonadati</taxon>
        <taxon>Bacteroidota</taxon>
        <taxon>Cytophagia</taxon>
        <taxon>Cytophagales</taxon>
        <taxon>Flectobacillaceae</taxon>
        <taxon>Aquirufa</taxon>
    </lineage>
</organism>
<comment type="similarity">
    <text evidence="1">Belongs to the ComF/GntX family.</text>
</comment>
<evidence type="ECO:0000259" key="2">
    <source>
        <dbReference type="Pfam" id="PF00156"/>
    </source>
</evidence>
<evidence type="ECO:0000256" key="1">
    <source>
        <dbReference type="ARBA" id="ARBA00008007"/>
    </source>
</evidence>
<sequence>MFKRILQLLYPEVCFACSNTLLDSEGLLCTRCRLELPRPGLFLPRPNWLSLKFDGWLEYQDVHCFFLFSKGGRVQHLMHQIKYKGAQDLGRFLGIWCGAELNKYNWPDEYELILPIPMHQQRIQERGYNQAICIAEGIALSTHLPILSGGIERIKNSQTLIHQNRQERFHVLEDVYQVSDSSSFLGKHVLIVDDTLTTGATMLTLGQKIKAAGARQVSFLALAALQ</sequence>
<dbReference type="GO" id="GO:0004044">
    <property type="term" value="F:amidophosphoribosyltransferase activity"/>
    <property type="evidence" value="ECO:0007669"/>
    <property type="project" value="UniProtKB-EC"/>
</dbReference>
<dbReference type="InterPro" id="IPR051910">
    <property type="entry name" value="ComF/GntX_DNA_util-trans"/>
</dbReference>
<keyword evidence="3" id="KW-0808">Transferase</keyword>
<dbReference type="Pfam" id="PF00156">
    <property type="entry name" value="Pribosyltran"/>
    <property type="match status" value="1"/>
</dbReference>
<keyword evidence="3" id="KW-0328">Glycosyltransferase</keyword>
<dbReference type="Proteomes" id="UP000245468">
    <property type="component" value="Chromosome"/>
</dbReference>
<evidence type="ECO:0000313" key="4">
    <source>
        <dbReference type="Proteomes" id="UP000245468"/>
    </source>
</evidence>
<dbReference type="AlphaFoldDB" id="A0A2S2DS95"/>
<dbReference type="PANTHER" id="PTHR47505:SF1">
    <property type="entry name" value="DNA UTILIZATION PROTEIN YHGH"/>
    <property type="match status" value="1"/>
</dbReference>
<dbReference type="EC" id="2.4.2.14" evidence="3"/>
<dbReference type="CDD" id="cd06223">
    <property type="entry name" value="PRTases_typeI"/>
    <property type="match status" value="1"/>
</dbReference>
<protein>
    <submittedName>
        <fullName evidence="3">Amidophosphoribosyltransferase</fullName>
        <ecNumber evidence="3">2.4.2.14</ecNumber>
    </submittedName>
</protein>
<reference evidence="4" key="1">
    <citation type="submission" date="2018-05" db="EMBL/GenBank/DDBJ databases">
        <title>Pseudarcicella sp. HME7025 Genome sequencing and assembly.</title>
        <authorList>
            <person name="Kim H."/>
            <person name="Kang H."/>
            <person name="Joh K."/>
        </authorList>
    </citation>
    <scope>NUCLEOTIDE SEQUENCE [LARGE SCALE GENOMIC DNA]</scope>
    <source>
        <strain evidence="4">HME7025</strain>
    </source>
</reference>
<evidence type="ECO:0000313" key="3">
    <source>
        <dbReference type="EMBL" id="AWL08245.1"/>
    </source>
</evidence>
<feature type="domain" description="Phosphoribosyltransferase" evidence="2">
    <location>
        <begin position="164"/>
        <end position="223"/>
    </location>
</feature>
<dbReference type="KEGG" id="psez:HME7025_00372"/>
<gene>
    <name evidence="3" type="primary">purF</name>
    <name evidence="3" type="ORF">HME7025_00372</name>
</gene>
<dbReference type="PANTHER" id="PTHR47505">
    <property type="entry name" value="DNA UTILIZATION PROTEIN YHGH"/>
    <property type="match status" value="1"/>
</dbReference>
<dbReference type="Gene3D" id="3.40.50.2020">
    <property type="match status" value="1"/>
</dbReference>
<dbReference type="SUPFAM" id="SSF53271">
    <property type="entry name" value="PRTase-like"/>
    <property type="match status" value="1"/>
</dbReference>
<dbReference type="InterPro" id="IPR029057">
    <property type="entry name" value="PRTase-like"/>
</dbReference>
<dbReference type="OrthoDB" id="9779910at2"/>
<dbReference type="EMBL" id="CP029346">
    <property type="protein sequence ID" value="AWL08245.1"/>
    <property type="molecule type" value="Genomic_DNA"/>
</dbReference>
<dbReference type="RefSeq" id="WP_109322009.1">
    <property type="nucleotide sequence ID" value="NZ_CP029346.1"/>
</dbReference>
<dbReference type="InterPro" id="IPR000836">
    <property type="entry name" value="PRTase_dom"/>
</dbReference>
<proteinExistence type="inferred from homology"/>
<keyword evidence="4" id="KW-1185">Reference proteome</keyword>
<accession>A0A2S2DS95</accession>
<name>A0A2S2DS95_9BACT</name>